<sequence length="174" mass="18841">MAREYYFKYNFRGLGNQKGDYGGEDNWSTNTLAAVVEAIREPGMSNFNYLALCVGAQDVASMINDAFKASSSLLSAACHDATGFHSSFSSPGLITGVRHMHVRVIRPDGSPNFLADVFRTAKKRMLKPKQALAETLTLKIVNNAKGAKPSMPELLGQFGAMHLGGGRRTRGQLG</sequence>
<protein>
    <submittedName>
        <fullName evidence="1">Uncharacterized protein</fullName>
    </submittedName>
</protein>
<accession>A0A6A0AER4</accession>
<evidence type="ECO:0000313" key="2">
    <source>
        <dbReference type="Proteomes" id="UP000485058"/>
    </source>
</evidence>
<organism evidence="1 2">
    <name type="scientific">Haematococcus lacustris</name>
    <name type="common">Green alga</name>
    <name type="synonym">Haematococcus pluvialis</name>
    <dbReference type="NCBI Taxonomy" id="44745"/>
    <lineage>
        <taxon>Eukaryota</taxon>
        <taxon>Viridiplantae</taxon>
        <taxon>Chlorophyta</taxon>
        <taxon>core chlorophytes</taxon>
        <taxon>Chlorophyceae</taxon>
        <taxon>CS clade</taxon>
        <taxon>Chlamydomonadales</taxon>
        <taxon>Haematococcaceae</taxon>
        <taxon>Haematococcus</taxon>
    </lineage>
</organism>
<evidence type="ECO:0000313" key="1">
    <source>
        <dbReference type="EMBL" id="GFH31102.1"/>
    </source>
</evidence>
<comment type="caution">
    <text evidence="1">The sequence shown here is derived from an EMBL/GenBank/DDBJ whole genome shotgun (WGS) entry which is preliminary data.</text>
</comment>
<dbReference type="EMBL" id="BLLF01005374">
    <property type="protein sequence ID" value="GFH31102.1"/>
    <property type="molecule type" value="Genomic_DNA"/>
</dbReference>
<reference evidence="1 2" key="1">
    <citation type="submission" date="2020-02" db="EMBL/GenBank/DDBJ databases">
        <title>Draft genome sequence of Haematococcus lacustris strain NIES-144.</title>
        <authorList>
            <person name="Morimoto D."/>
            <person name="Nakagawa S."/>
            <person name="Yoshida T."/>
            <person name="Sawayama S."/>
        </authorList>
    </citation>
    <scope>NUCLEOTIDE SEQUENCE [LARGE SCALE GENOMIC DNA]</scope>
    <source>
        <strain evidence="1 2">NIES-144</strain>
    </source>
</reference>
<gene>
    <name evidence="1" type="ORF">HaLaN_30076</name>
</gene>
<dbReference type="Proteomes" id="UP000485058">
    <property type="component" value="Unassembled WGS sequence"/>
</dbReference>
<name>A0A6A0AER4_HAELA</name>
<keyword evidence="2" id="KW-1185">Reference proteome</keyword>
<proteinExistence type="predicted"/>
<dbReference type="AlphaFoldDB" id="A0A6A0AER4"/>